<comment type="caution">
    <text evidence="1">The sequence shown here is derived from an EMBL/GenBank/DDBJ whole genome shotgun (WGS) entry which is preliminary data.</text>
</comment>
<evidence type="ECO:0000313" key="1">
    <source>
        <dbReference type="EMBL" id="KAG6383662.1"/>
    </source>
</evidence>
<gene>
    <name evidence="1" type="ORF">SASPL_156575</name>
</gene>
<dbReference type="EMBL" id="PNBA02000456">
    <property type="protein sequence ID" value="KAG6383662.1"/>
    <property type="molecule type" value="Genomic_DNA"/>
</dbReference>
<keyword evidence="2" id="KW-1185">Reference proteome</keyword>
<dbReference type="AlphaFoldDB" id="A0A8X8VWE4"/>
<reference evidence="1" key="1">
    <citation type="submission" date="2018-01" db="EMBL/GenBank/DDBJ databases">
        <authorList>
            <person name="Mao J.F."/>
        </authorList>
    </citation>
    <scope>NUCLEOTIDE SEQUENCE</scope>
    <source>
        <strain evidence="1">Huo1</strain>
        <tissue evidence="1">Leaf</tissue>
    </source>
</reference>
<evidence type="ECO:0000313" key="2">
    <source>
        <dbReference type="Proteomes" id="UP000298416"/>
    </source>
</evidence>
<organism evidence="1">
    <name type="scientific">Salvia splendens</name>
    <name type="common">Scarlet sage</name>
    <dbReference type="NCBI Taxonomy" id="180675"/>
    <lineage>
        <taxon>Eukaryota</taxon>
        <taxon>Viridiplantae</taxon>
        <taxon>Streptophyta</taxon>
        <taxon>Embryophyta</taxon>
        <taxon>Tracheophyta</taxon>
        <taxon>Spermatophyta</taxon>
        <taxon>Magnoliopsida</taxon>
        <taxon>eudicotyledons</taxon>
        <taxon>Gunneridae</taxon>
        <taxon>Pentapetalae</taxon>
        <taxon>asterids</taxon>
        <taxon>lamiids</taxon>
        <taxon>Lamiales</taxon>
        <taxon>Lamiaceae</taxon>
        <taxon>Nepetoideae</taxon>
        <taxon>Mentheae</taxon>
        <taxon>Salviinae</taxon>
        <taxon>Salvia</taxon>
        <taxon>Salvia subgen. Calosphace</taxon>
        <taxon>core Calosphace</taxon>
    </lineage>
</organism>
<protein>
    <submittedName>
        <fullName evidence="1">Uncharacterized protein</fullName>
    </submittedName>
</protein>
<reference evidence="1" key="2">
    <citation type="submission" date="2020-08" db="EMBL/GenBank/DDBJ databases">
        <title>Plant Genome Project.</title>
        <authorList>
            <person name="Zhang R.-G."/>
        </authorList>
    </citation>
    <scope>NUCLEOTIDE SEQUENCE</scope>
    <source>
        <strain evidence="1">Huo1</strain>
        <tissue evidence="1">Leaf</tissue>
    </source>
</reference>
<dbReference type="Proteomes" id="UP000298416">
    <property type="component" value="Unassembled WGS sequence"/>
</dbReference>
<accession>A0A8X8VWE4</accession>
<sequence>MPSRIGPGGRCDVCPGGMMPMPNLCATKHAILGALERDIWQGSFGGDGVVERLIAALKKLKENTNSCPEALSQRIGFEFDSSKARKEVYKILGTILGLSKAQKFDVSEIILGKAKHVDIFLALPEEDHPNLIGDFEGPAVFAVPELLAGPEDHVRNQPKTYFH</sequence>
<name>A0A8X8VWE4_SALSN</name>
<proteinExistence type="predicted"/>